<protein>
    <submittedName>
        <fullName evidence="2">Uncharacterized protein</fullName>
    </submittedName>
</protein>
<dbReference type="EMBL" id="MN740798">
    <property type="protein sequence ID" value="QHU12213.1"/>
    <property type="molecule type" value="Genomic_DNA"/>
</dbReference>
<dbReference type="AlphaFoldDB" id="A0A6C0K3U9"/>
<name>A0A6C0K3U9_9ZZZZ</name>
<proteinExistence type="predicted"/>
<reference evidence="2" key="1">
    <citation type="journal article" date="2020" name="Nature">
        <title>Giant virus diversity and host interactions through global metagenomics.</title>
        <authorList>
            <person name="Schulz F."/>
            <person name="Roux S."/>
            <person name="Paez-Espino D."/>
            <person name="Jungbluth S."/>
            <person name="Walsh D.A."/>
            <person name="Denef V.J."/>
            <person name="McMahon K.D."/>
            <person name="Konstantinidis K.T."/>
            <person name="Eloe-Fadrosh E.A."/>
            <person name="Kyrpides N.C."/>
            <person name="Woyke T."/>
        </authorList>
    </citation>
    <scope>NUCLEOTIDE SEQUENCE</scope>
    <source>
        <strain evidence="2">GVMAG-S-1101171-110</strain>
    </source>
</reference>
<feature type="coiled-coil region" evidence="1">
    <location>
        <begin position="96"/>
        <end position="130"/>
    </location>
</feature>
<keyword evidence="1" id="KW-0175">Coiled coil</keyword>
<organism evidence="2">
    <name type="scientific">viral metagenome</name>
    <dbReference type="NCBI Taxonomy" id="1070528"/>
    <lineage>
        <taxon>unclassified sequences</taxon>
        <taxon>metagenomes</taxon>
        <taxon>organismal metagenomes</taxon>
    </lineage>
</organism>
<sequence>MITRIPLPTPEAFFGFAAVEGIVEGTEEVEDISDGRYRKNKDQTEDMSSQLDAKFFRKAKKVNRAVEITETQAYIPAVKDSPEVRVPLPNRRGKTMEEREAELTARYENIAALEEDIERERKSLIALTASYRELGSGAADVVVQNQKVRDLMERRKGMAYPESWIEEIAGVSRKDVFESKRDQRKVLGGMFYQIKRRVEPLSSLYVDLGITGPEMEETVAPSLPATGAAAIAPKTAEQIAENTKRGAIVQQVKKKSFKVSGV</sequence>
<accession>A0A6C0K3U9</accession>
<evidence type="ECO:0000313" key="2">
    <source>
        <dbReference type="EMBL" id="QHU12213.1"/>
    </source>
</evidence>
<evidence type="ECO:0000256" key="1">
    <source>
        <dbReference type="SAM" id="Coils"/>
    </source>
</evidence>